<dbReference type="GO" id="GO:0005762">
    <property type="term" value="C:mitochondrial large ribosomal subunit"/>
    <property type="evidence" value="ECO:0007669"/>
    <property type="project" value="TreeGrafter"/>
</dbReference>
<dbReference type="Pfam" id="PF03947">
    <property type="entry name" value="Ribosomal_L2_C"/>
    <property type="match status" value="1"/>
</dbReference>
<keyword evidence="2" id="KW-0689">Ribosomal protein</keyword>
<keyword evidence="3" id="KW-0687">Ribonucleoprotein</keyword>
<dbReference type="PANTHER" id="PTHR13691:SF57">
    <property type="entry name" value="LARGE RIBOSOMAL SUBUNIT PROTEIN UL2CZ_UL2CY"/>
    <property type="match status" value="1"/>
</dbReference>
<dbReference type="Gramene" id="TRITD7Av1G134560.4">
    <property type="protein sequence ID" value="TRITD7Av1G134560.4"/>
    <property type="gene ID" value="TRITD7Av1G134560"/>
</dbReference>
<comment type="similarity">
    <text evidence="1">Belongs to the universal ribosomal protein uL2 family.</text>
</comment>
<dbReference type="AlphaFoldDB" id="A0A9R0ZEF7"/>
<evidence type="ECO:0000256" key="1">
    <source>
        <dbReference type="ARBA" id="ARBA00005636"/>
    </source>
</evidence>
<accession>A0A9R0ZEF7</accession>
<protein>
    <recommendedName>
        <fullName evidence="4">Large ribosomal subunit protein uL2 C-terminal domain-containing protein</fullName>
    </recommendedName>
</protein>
<dbReference type="InterPro" id="IPR014726">
    <property type="entry name" value="Ribosomal_uL2_dom3"/>
</dbReference>
<gene>
    <name evidence="5" type="ORF">TRITD_7Av1G134560</name>
</gene>
<dbReference type="InterPro" id="IPR008991">
    <property type="entry name" value="Translation_prot_SH3-like_sf"/>
</dbReference>
<evidence type="ECO:0000256" key="2">
    <source>
        <dbReference type="ARBA" id="ARBA00022980"/>
    </source>
</evidence>
<dbReference type="InterPro" id="IPR002171">
    <property type="entry name" value="Ribosomal_uL2"/>
</dbReference>
<organism evidence="5 6">
    <name type="scientific">Triticum turgidum subsp. durum</name>
    <name type="common">Durum wheat</name>
    <name type="synonym">Triticum durum</name>
    <dbReference type="NCBI Taxonomy" id="4567"/>
    <lineage>
        <taxon>Eukaryota</taxon>
        <taxon>Viridiplantae</taxon>
        <taxon>Streptophyta</taxon>
        <taxon>Embryophyta</taxon>
        <taxon>Tracheophyta</taxon>
        <taxon>Spermatophyta</taxon>
        <taxon>Magnoliopsida</taxon>
        <taxon>Liliopsida</taxon>
        <taxon>Poales</taxon>
        <taxon>Poaceae</taxon>
        <taxon>BOP clade</taxon>
        <taxon>Pooideae</taxon>
        <taxon>Triticodae</taxon>
        <taxon>Triticeae</taxon>
        <taxon>Triticinae</taxon>
        <taxon>Triticum</taxon>
    </lineage>
</organism>
<dbReference type="SUPFAM" id="SSF50104">
    <property type="entry name" value="Translation proteins SH3-like domain"/>
    <property type="match status" value="1"/>
</dbReference>
<evidence type="ECO:0000259" key="4">
    <source>
        <dbReference type="SMART" id="SM01382"/>
    </source>
</evidence>
<proteinExistence type="inferred from homology"/>
<dbReference type="InterPro" id="IPR014722">
    <property type="entry name" value="Rib_uL2_dom2"/>
</dbReference>
<evidence type="ECO:0000313" key="6">
    <source>
        <dbReference type="Proteomes" id="UP000324705"/>
    </source>
</evidence>
<evidence type="ECO:0000256" key="3">
    <source>
        <dbReference type="ARBA" id="ARBA00023274"/>
    </source>
</evidence>
<dbReference type="SMART" id="SM01382">
    <property type="entry name" value="Ribosomal_L2_C"/>
    <property type="match status" value="1"/>
</dbReference>
<feature type="domain" description="Large ribosomal subunit protein uL2 C-terminal" evidence="4">
    <location>
        <begin position="1"/>
        <end position="131"/>
    </location>
</feature>
<dbReference type="EMBL" id="LT934123">
    <property type="protein sequence ID" value="VAI75359.1"/>
    <property type="molecule type" value="Genomic_DNA"/>
</dbReference>
<keyword evidence="6" id="KW-1185">Reference proteome</keyword>
<dbReference type="FunFam" id="4.10.950.10:FF:000001">
    <property type="entry name" value="50S ribosomal protein L2"/>
    <property type="match status" value="1"/>
</dbReference>
<dbReference type="Gene3D" id="4.10.950.10">
    <property type="entry name" value="Ribosomal protein L2, domain 3"/>
    <property type="match status" value="1"/>
</dbReference>
<dbReference type="GO" id="GO:0032543">
    <property type="term" value="P:mitochondrial translation"/>
    <property type="evidence" value="ECO:0007669"/>
    <property type="project" value="TreeGrafter"/>
</dbReference>
<reference evidence="5 6" key="1">
    <citation type="submission" date="2017-09" db="EMBL/GenBank/DDBJ databases">
        <authorList>
            <consortium name="International Durum Wheat Genome Sequencing Consortium (IDWGSC)"/>
            <person name="Milanesi L."/>
        </authorList>
    </citation>
    <scope>NUCLEOTIDE SEQUENCE [LARGE SCALE GENOMIC DNA]</scope>
    <source>
        <strain evidence="6">cv. Svevo</strain>
    </source>
</reference>
<dbReference type="Proteomes" id="UP000324705">
    <property type="component" value="Chromosome 7A"/>
</dbReference>
<name>A0A9R0ZEF7_TRITD</name>
<dbReference type="GO" id="GO:0003735">
    <property type="term" value="F:structural constituent of ribosome"/>
    <property type="evidence" value="ECO:0007669"/>
    <property type="project" value="InterPro"/>
</dbReference>
<evidence type="ECO:0000313" key="5">
    <source>
        <dbReference type="EMBL" id="VAI75359.1"/>
    </source>
</evidence>
<dbReference type="PANTHER" id="PTHR13691">
    <property type="entry name" value="RIBOSOMAL PROTEIN L2"/>
    <property type="match status" value="1"/>
</dbReference>
<sequence length="238" mass="26045">MGNVVPLKSTSTVMPLGTAMHNMEITRGRGGQLARAAGAVAKLIAKEGKSAPLRLPSGEVRLVSQNYLATVGQVGNVGVNQKSLGRAGSKCWLGKRHVVRGVVMNPVDHPHGGGEGKAPIGRKNPQPLGVILRLEEELGKEKNIAIVLFFVALSKYVTRNMENCIFGICNYAMGEQRELNPRKVDSQSTALIHLATSAPYPAEGFFSFFHYSLFYLFQPSYFDRDIGHIMPLLKREKE</sequence>
<dbReference type="GO" id="GO:0003723">
    <property type="term" value="F:RNA binding"/>
    <property type="evidence" value="ECO:0007669"/>
    <property type="project" value="TreeGrafter"/>
</dbReference>
<dbReference type="Gene3D" id="2.30.30.30">
    <property type="match status" value="1"/>
</dbReference>
<dbReference type="InterPro" id="IPR022669">
    <property type="entry name" value="Ribosomal_uL2_C"/>
</dbReference>